<dbReference type="SUPFAM" id="SSF52317">
    <property type="entry name" value="Class I glutamine amidotransferase-like"/>
    <property type="match status" value="1"/>
</dbReference>
<dbReference type="NCBIfam" id="TIGR00313">
    <property type="entry name" value="cobQ"/>
    <property type="match status" value="1"/>
</dbReference>
<dbReference type="PANTHER" id="PTHR21343:SF1">
    <property type="entry name" value="COBYRIC ACID SYNTHASE"/>
    <property type="match status" value="1"/>
</dbReference>
<keyword evidence="3 4" id="KW-0315">Glutamine amidotransferase</keyword>
<evidence type="ECO:0000256" key="4">
    <source>
        <dbReference type="HAMAP-Rule" id="MF_00028"/>
    </source>
</evidence>
<dbReference type="EMBL" id="JAINVB010000001">
    <property type="protein sequence ID" value="MCK0085846.1"/>
    <property type="molecule type" value="Genomic_DNA"/>
</dbReference>
<dbReference type="Pfam" id="PF01656">
    <property type="entry name" value="CbiA"/>
    <property type="match status" value="1"/>
</dbReference>
<dbReference type="CDD" id="cd01750">
    <property type="entry name" value="GATase1_CobQ"/>
    <property type="match status" value="1"/>
</dbReference>
<evidence type="ECO:0000313" key="9">
    <source>
        <dbReference type="Proteomes" id="UP001203136"/>
    </source>
</evidence>
<reference evidence="8" key="2">
    <citation type="submission" date="2023-01" db="EMBL/GenBank/DDBJ databases">
        <title>Human gut microbiome strain richness.</title>
        <authorList>
            <person name="Chen-Liaw A."/>
        </authorList>
    </citation>
    <scope>NUCLEOTIDE SEQUENCE</scope>
    <source>
        <strain evidence="8">B1_m1001713B170214d0_201011</strain>
    </source>
</reference>
<dbReference type="Proteomes" id="UP001203136">
    <property type="component" value="Unassembled WGS sequence"/>
</dbReference>
<comment type="similarity">
    <text evidence="4">Belongs to the CobB/CobQ family. CobQ subfamily.</text>
</comment>
<feature type="active site" evidence="4">
    <location>
        <position position="449"/>
    </location>
</feature>
<dbReference type="InterPro" id="IPR004459">
    <property type="entry name" value="CobQ_synth"/>
</dbReference>
<feature type="domain" description="CobQ/CobB/MinD/ParA nucleotide binding" evidence="5">
    <location>
        <begin position="5"/>
        <end position="228"/>
    </location>
</feature>
<dbReference type="AlphaFoldDB" id="A0AAW6AWV6"/>
<dbReference type="SUPFAM" id="SSF52540">
    <property type="entry name" value="P-loop containing nucleoside triphosphate hydrolases"/>
    <property type="match status" value="1"/>
</dbReference>
<dbReference type="Proteomes" id="UP001300871">
    <property type="component" value="Unassembled WGS sequence"/>
</dbReference>
<reference evidence="7" key="1">
    <citation type="journal article" date="2022" name="Cell Host Microbe">
        <title>Colonization of the live biotherapeutic product VE303 and modulation of the microbiota and metabolites in healthy volunteers.</title>
        <authorList>
            <person name="Dsouza M."/>
            <person name="Menon R."/>
            <person name="Crossette E."/>
            <person name="Bhattarai S.K."/>
            <person name="Schneider J."/>
            <person name="Kim Y.G."/>
            <person name="Reddy S."/>
            <person name="Caballero S."/>
            <person name="Felix C."/>
            <person name="Cornacchione L."/>
            <person name="Hendrickson J."/>
            <person name="Watson A.R."/>
            <person name="Minot S.S."/>
            <person name="Greenfield N."/>
            <person name="Schopf L."/>
            <person name="Szabady R."/>
            <person name="Patarroyo J."/>
            <person name="Smith W."/>
            <person name="Harrison P."/>
            <person name="Kuijper E.J."/>
            <person name="Kelly C.P."/>
            <person name="Olle B."/>
            <person name="Bobilev D."/>
            <person name="Silber J.L."/>
            <person name="Bucci V."/>
            <person name="Roberts B."/>
            <person name="Faith J."/>
            <person name="Norman J.M."/>
        </authorList>
    </citation>
    <scope>NUCLEOTIDE SEQUENCE</scope>
    <source>
        <strain evidence="7">VE303-04</strain>
    </source>
</reference>
<dbReference type="GeneID" id="57971046"/>
<evidence type="ECO:0000256" key="2">
    <source>
        <dbReference type="ARBA" id="ARBA00022573"/>
    </source>
</evidence>
<comment type="function">
    <text evidence="4">Catalyzes amidations at positions B, D, E, and G on adenosylcobyrinic A,C-diamide. NH(2) groups are provided by glutamine, and one molecule of ATP is hydrogenolyzed for each amidation.</text>
</comment>
<dbReference type="GO" id="GO:0003824">
    <property type="term" value="F:catalytic activity"/>
    <property type="evidence" value="ECO:0007669"/>
    <property type="project" value="InterPro"/>
</dbReference>
<dbReference type="GO" id="GO:0009236">
    <property type="term" value="P:cobalamin biosynthetic process"/>
    <property type="evidence" value="ECO:0007669"/>
    <property type="project" value="UniProtKB-UniRule"/>
</dbReference>
<gene>
    <name evidence="4" type="primary">cobQ</name>
    <name evidence="7" type="ORF">K5I21_08205</name>
    <name evidence="8" type="ORF">PM006_06030</name>
</gene>
<dbReference type="PROSITE" id="PS51274">
    <property type="entry name" value="GATASE_COBBQ"/>
    <property type="match status" value="1"/>
</dbReference>
<dbReference type="PROSITE" id="PS51273">
    <property type="entry name" value="GATASE_TYPE_1"/>
    <property type="match status" value="1"/>
</dbReference>
<comment type="pathway">
    <text evidence="1 4">Cofactor biosynthesis; adenosylcobalamin biosynthesis.</text>
</comment>
<dbReference type="Pfam" id="PF07685">
    <property type="entry name" value="GATase_3"/>
    <property type="match status" value="1"/>
</dbReference>
<dbReference type="InterPro" id="IPR047045">
    <property type="entry name" value="CobQ_N"/>
</dbReference>
<evidence type="ECO:0000256" key="3">
    <source>
        <dbReference type="ARBA" id="ARBA00022962"/>
    </source>
</evidence>
<dbReference type="EMBL" id="JAQLGM010000010">
    <property type="protein sequence ID" value="MDB1999753.1"/>
    <property type="molecule type" value="Genomic_DNA"/>
</dbReference>
<name>A0AAW6AWV6_CLOSY</name>
<dbReference type="Gene3D" id="3.40.50.300">
    <property type="entry name" value="P-loop containing nucleotide triphosphate hydrolases"/>
    <property type="match status" value="1"/>
</dbReference>
<dbReference type="CDD" id="cd05389">
    <property type="entry name" value="CobQ_N"/>
    <property type="match status" value="1"/>
</dbReference>
<proteinExistence type="inferred from homology"/>
<dbReference type="InterPro" id="IPR002586">
    <property type="entry name" value="CobQ/CobB/MinD/ParA_Nub-bd_dom"/>
</dbReference>
<sequence length="516" mass="55916">MAKAIMIQGTMSNAGKSLLAAGLCRIFCQDGYRVAPFKSQNMALNSFITREGLEMGRAQVVQAQAAKVSPSVDMNPILLKPSSDTGSQVIVSGVPVATMAARDYFRYKKSLVPSIMEAYGRLDRKYDIIVIEGAGSPAEINLKSDDIVNMGMARMAKAPVLLAGDIDRGGVFAQLYGTVMLLEPEERKMVKGLIINKFRGDKSILDPGVEMIEDLCRIPVVGVTPYMDVDIEDEDSLSSRLTAIFPGERQEHGVFADIAVIRFPRLSNFTDFHVLSAMKGASVRYVSRSSELGRPDMIILPGTKNTMGDLLWMRQNGLEALILKAAAKGTPIWGICGGYQMMGESLVDEAGTENGIPGQLAAGMGLIGAVTSFHEEKTRTRITGRFEAVPGIFKNLSGMKTEGYEIHMGKTKIRENGTSLLSLTEYQNGAGAGKRDGTACGNIYGTYVHGIFDGPGVAAAVTEALLEAKGISGLKTENGDFDYHAYRESQYDKLAQELRTSLDMEAVYRILEDGLR</sequence>
<comment type="caution">
    <text evidence="7">The sequence shown here is derived from an EMBL/GenBank/DDBJ whole genome shotgun (WGS) entry which is preliminary data.</text>
</comment>
<accession>A0AAW6AWV6</accession>
<dbReference type="NCBIfam" id="NF001989">
    <property type="entry name" value="PRK00784.1"/>
    <property type="match status" value="1"/>
</dbReference>
<evidence type="ECO:0000256" key="1">
    <source>
        <dbReference type="ARBA" id="ARBA00004953"/>
    </source>
</evidence>
<evidence type="ECO:0000259" key="5">
    <source>
        <dbReference type="Pfam" id="PF01656"/>
    </source>
</evidence>
<dbReference type="InterPro" id="IPR033949">
    <property type="entry name" value="CobQ_GATase1"/>
</dbReference>
<dbReference type="InterPro" id="IPR029062">
    <property type="entry name" value="Class_I_gatase-like"/>
</dbReference>
<keyword evidence="2 4" id="KW-0169">Cobalamin biosynthesis</keyword>
<evidence type="ECO:0000313" key="7">
    <source>
        <dbReference type="EMBL" id="MCK0085846.1"/>
    </source>
</evidence>
<evidence type="ECO:0000313" key="8">
    <source>
        <dbReference type="EMBL" id="MDB1999753.1"/>
    </source>
</evidence>
<feature type="domain" description="CobB/CobQ-like glutamine amidotransferase" evidence="6">
    <location>
        <begin position="257"/>
        <end position="454"/>
    </location>
</feature>
<organism evidence="7 9">
    <name type="scientific">Clostridium symbiosum</name>
    <name type="common">Bacteroides symbiosus</name>
    <dbReference type="NCBI Taxonomy" id="1512"/>
    <lineage>
        <taxon>Bacteria</taxon>
        <taxon>Bacillati</taxon>
        <taxon>Bacillota</taxon>
        <taxon>Clostridia</taxon>
        <taxon>Lachnospirales</taxon>
        <taxon>Lachnospiraceae</taxon>
        <taxon>Otoolea</taxon>
    </lineage>
</organism>
<dbReference type="PANTHER" id="PTHR21343">
    <property type="entry name" value="DETHIOBIOTIN SYNTHETASE"/>
    <property type="match status" value="1"/>
</dbReference>
<dbReference type="GO" id="GO:0015420">
    <property type="term" value="F:ABC-type vitamin B12 transporter activity"/>
    <property type="evidence" value="ECO:0007669"/>
    <property type="project" value="UniProtKB-UniRule"/>
</dbReference>
<dbReference type="HAMAP" id="MF_00028">
    <property type="entry name" value="CobQ"/>
    <property type="match status" value="1"/>
</dbReference>
<dbReference type="InterPro" id="IPR027417">
    <property type="entry name" value="P-loop_NTPase"/>
</dbReference>
<dbReference type="Gene3D" id="3.40.50.880">
    <property type="match status" value="1"/>
</dbReference>
<protein>
    <recommendedName>
        <fullName evidence="4">Cobyric acid synthase</fullName>
    </recommendedName>
</protein>
<evidence type="ECO:0000259" key="6">
    <source>
        <dbReference type="Pfam" id="PF07685"/>
    </source>
</evidence>
<dbReference type="RefSeq" id="WP_021641782.1">
    <property type="nucleotide sequence ID" value="NZ_CABHNX010000079.1"/>
</dbReference>
<feature type="active site" description="Nucleophile" evidence="4">
    <location>
        <position position="336"/>
    </location>
</feature>
<dbReference type="InterPro" id="IPR011698">
    <property type="entry name" value="GATase_3"/>
</dbReference>